<evidence type="ECO:0000313" key="2">
    <source>
        <dbReference type="EMBL" id="KAG8545999.1"/>
    </source>
</evidence>
<feature type="compositionally biased region" description="Basic and acidic residues" evidence="1">
    <location>
        <begin position="66"/>
        <end position="97"/>
    </location>
</feature>
<dbReference type="Pfam" id="PF14956">
    <property type="entry name" value="DUF4505"/>
    <property type="match status" value="1"/>
</dbReference>
<dbReference type="InterPro" id="IPR028108">
    <property type="entry name" value="DUF4505"/>
</dbReference>
<reference evidence="2" key="1">
    <citation type="thesis" date="2020" institute="ProQuest LLC" country="789 East Eisenhower Parkway, Ann Arbor, MI, USA">
        <title>Comparative Genomics and Chromosome Evolution.</title>
        <authorList>
            <person name="Mudd A.B."/>
        </authorList>
    </citation>
    <scope>NUCLEOTIDE SEQUENCE</scope>
    <source>
        <strain evidence="2">237g6f4</strain>
        <tissue evidence="2">Blood</tissue>
    </source>
</reference>
<evidence type="ECO:0000256" key="1">
    <source>
        <dbReference type="SAM" id="MobiDB-lite"/>
    </source>
</evidence>
<accession>A0AAV6ZF08</accession>
<dbReference type="AlphaFoldDB" id="A0AAV6ZF08"/>
<dbReference type="Proteomes" id="UP000824782">
    <property type="component" value="Unassembled WGS sequence"/>
</dbReference>
<keyword evidence="3" id="KW-1185">Reference proteome</keyword>
<feature type="region of interest" description="Disordered" evidence="1">
    <location>
        <begin position="1"/>
        <end position="39"/>
    </location>
</feature>
<protein>
    <submittedName>
        <fullName evidence="2">Uncharacterized protein</fullName>
    </submittedName>
</protein>
<name>A0AAV6ZF08_ENGPU</name>
<dbReference type="EMBL" id="WNYA01001301">
    <property type="protein sequence ID" value="KAG8545999.1"/>
    <property type="molecule type" value="Genomic_DNA"/>
</dbReference>
<gene>
    <name evidence="2" type="ORF">GDO81_019928</name>
</gene>
<organism evidence="2 3">
    <name type="scientific">Engystomops pustulosus</name>
    <name type="common">Tungara frog</name>
    <name type="synonym">Physalaemus pustulosus</name>
    <dbReference type="NCBI Taxonomy" id="76066"/>
    <lineage>
        <taxon>Eukaryota</taxon>
        <taxon>Metazoa</taxon>
        <taxon>Chordata</taxon>
        <taxon>Craniata</taxon>
        <taxon>Vertebrata</taxon>
        <taxon>Euteleostomi</taxon>
        <taxon>Amphibia</taxon>
        <taxon>Batrachia</taxon>
        <taxon>Anura</taxon>
        <taxon>Neobatrachia</taxon>
        <taxon>Hyloidea</taxon>
        <taxon>Leptodactylidae</taxon>
        <taxon>Leiuperinae</taxon>
        <taxon>Engystomops</taxon>
    </lineage>
</organism>
<evidence type="ECO:0000313" key="3">
    <source>
        <dbReference type="Proteomes" id="UP000824782"/>
    </source>
</evidence>
<comment type="caution">
    <text evidence="2">The sequence shown here is derived from an EMBL/GenBank/DDBJ whole genome shotgun (WGS) entry which is preliminary data.</text>
</comment>
<sequence length="97" mass="11310">MACPALLRGLRPVHGRLSPLTGPRGPRRGLHYVQGQSPEPRTREYFYYIDHQGQPRVLIQTQQKTPGDKKPTTRVPEPRKRLEEERSRSQQSRVRDQ</sequence>
<proteinExistence type="predicted"/>
<feature type="region of interest" description="Disordered" evidence="1">
    <location>
        <begin position="58"/>
        <end position="97"/>
    </location>
</feature>